<sequence length="51" mass="6070">MLKYTSFPDFLNQEQLKNQDGIIGCGRLTFYRLVLSEILKLLRECRKFKDS</sequence>
<evidence type="ECO:0000313" key="2">
    <source>
        <dbReference type="Proteomes" id="UP000034764"/>
    </source>
</evidence>
<organism evidence="1 2">
    <name type="scientific">Candidatus Yanofskybacteria bacterium GW2011_GWD2_39_48</name>
    <dbReference type="NCBI Taxonomy" id="1619031"/>
    <lineage>
        <taxon>Bacteria</taxon>
        <taxon>Candidatus Yanofskyibacteriota</taxon>
    </lineage>
</organism>
<proteinExistence type="predicted"/>
<name>A0A0G0P6H7_9BACT</name>
<dbReference type="EMBL" id="LBXD01000005">
    <property type="protein sequence ID" value="KKR23859.1"/>
    <property type="molecule type" value="Genomic_DNA"/>
</dbReference>
<dbReference type="AlphaFoldDB" id="A0A0G0P6H7"/>
<gene>
    <name evidence="1" type="ORF">UT53_C0005G0005</name>
</gene>
<comment type="caution">
    <text evidence="1">The sequence shown here is derived from an EMBL/GenBank/DDBJ whole genome shotgun (WGS) entry which is preliminary data.</text>
</comment>
<evidence type="ECO:0000313" key="1">
    <source>
        <dbReference type="EMBL" id="KKR23859.1"/>
    </source>
</evidence>
<accession>A0A0G0P6H7</accession>
<protein>
    <submittedName>
        <fullName evidence="1">Uncharacterized protein</fullName>
    </submittedName>
</protein>
<reference evidence="1 2" key="1">
    <citation type="journal article" date="2015" name="Nature">
        <title>rRNA introns, odd ribosomes, and small enigmatic genomes across a large radiation of phyla.</title>
        <authorList>
            <person name="Brown C.T."/>
            <person name="Hug L.A."/>
            <person name="Thomas B.C."/>
            <person name="Sharon I."/>
            <person name="Castelle C.J."/>
            <person name="Singh A."/>
            <person name="Wilkins M.J."/>
            <person name="Williams K.H."/>
            <person name="Banfield J.F."/>
        </authorList>
    </citation>
    <scope>NUCLEOTIDE SEQUENCE [LARGE SCALE GENOMIC DNA]</scope>
</reference>
<dbReference type="Proteomes" id="UP000034764">
    <property type="component" value="Unassembled WGS sequence"/>
</dbReference>